<evidence type="ECO:0000313" key="2">
    <source>
        <dbReference type="EMBL" id="ACD90025.1"/>
    </source>
</evidence>
<reference evidence="2 3" key="1">
    <citation type="submission" date="2008-05" db="EMBL/GenBank/DDBJ databases">
        <title>Complete sequence of Chlorobium limicola DSM 245.</title>
        <authorList>
            <consortium name="US DOE Joint Genome Institute"/>
            <person name="Lucas S."/>
            <person name="Copeland A."/>
            <person name="Lapidus A."/>
            <person name="Glavina del Rio T."/>
            <person name="Dalin E."/>
            <person name="Tice H."/>
            <person name="Bruce D."/>
            <person name="Goodwin L."/>
            <person name="Pitluck S."/>
            <person name="Schmutz J."/>
            <person name="Larimer F."/>
            <person name="Land M."/>
            <person name="Hauser L."/>
            <person name="Kyrpides N."/>
            <person name="Ovchinnikova G."/>
            <person name="Zhao F."/>
            <person name="Li T."/>
            <person name="Liu Z."/>
            <person name="Overmann J."/>
            <person name="Bryant D.A."/>
            <person name="Richardson P."/>
        </authorList>
    </citation>
    <scope>NUCLEOTIDE SEQUENCE [LARGE SCALE GENOMIC DNA]</scope>
    <source>
        <strain evidence="3">DSM 245 / NBRC 103803 / 6330</strain>
    </source>
</reference>
<dbReference type="OrthoDB" id="9820058at2"/>
<evidence type="ECO:0000313" key="3">
    <source>
        <dbReference type="Proteomes" id="UP000008841"/>
    </source>
</evidence>
<accession>B3EIT4</accession>
<sequence length="209" mass="23810" precursor="true">MRSSHPSSLPFSKPVMIADKLICAGVLFSLGFSGVRADFTMVAVYILLYPYLYLTSRRQAIRHLLAASLVACCWFFIAKGQYGYNREMLLIGGYTVYPLFAWATGLFGVYLMYSYWVRIFPNRTLTGKLIFFVVLYWSLLFGSEIVAYHYFHFRNIATANYAGLPLIDCIHVPGWMQAAYLLNGPIYFLICEFSGFADPNVPVRAALHR</sequence>
<dbReference type="STRING" id="290315.Clim_0949"/>
<feature type="transmembrane region" description="Helical" evidence="1">
    <location>
        <begin position="129"/>
        <end position="151"/>
    </location>
</feature>
<keyword evidence="1" id="KW-0472">Membrane</keyword>
<keyword evidence="1" id="KW-0812">Transmembrane</keyword>
<name>B3EIT4_CHLL2</name>
<dbReference type="HOGENOM" id="CLU_1313596_0_0_10"/>
<evidence type="ECO:0000256" key="1">
    <source>
        <dbReference type="SAM" id="Phobius"/>
    </source>
</evidence>
<organism evidence="2 3">
    <name type="scientific">Chlorobium limicola (strain DSM 245 / NBRC 103803 / 6330)</name>
    <dbReference type="NCBI Taxonomy" id="290315"/>
    <lineage>
        <taxon>Bacteria</taxon>
        <taxon>Pseudomonadati</taxon>
        <taxon>Chlorobiota</taxon>
        <taxon>Chlorobiia</taxon>
        <taxon>Chlorobiales</taxon>
        <taxon>Chlorobiaceae</taxon>
        <taxon>Chlorobium/Pelodictyon group</taxon>
        <taxon>Chlorobium</taxon>
    </lineage>
</organism>
<gene>
    <name evidence="2" type="ordered locus">Clim_0949</name>
</gene>
<protein>
    <submittedName>
        <fullName evidence="2">Uncharacterized protein</fullName>
    </submittedName>
</protein>
<dbReference type="EMBL" id="CP001097">
    <property type="protein sequence ID" value="ACD90025.1"/>
    <property type="molecule type" value="Genomic_DNA"/>
</dbReference>
<feature type="transmembrane region" description="Helical" evidence="1">
    <location>
        <begin position="99"/>
        <end position="117"/>
    </location>
</feature>
<keyword evidence="1" id="KW-1133">Transmembrane helix</keyword>
<dbReference type="Proteomes" id="UP000008841">
    <property type="component" value="Chromosome"/>
</dbReference>
<proteinExistence type="predicted"/>
<dbReference type="AlphaFoldDB" id="B3EIT4"/>
<dbReference type="KEGG" id="cli:Clim_0949"/>
<feature type="transmembrane region" description="Helical" evidence="1">
    <location>
        <begin position="61"/>
        <end position="78"/>
    </location>
</feature>